<feature type="region of interest" description="Disordered" evidence="1">
    <location>
        <begin position="26"/>
        <end position="52"/>
    </location>
</feature>
<dbReference type="EMBL" id="BMAO01033811">
    <property type="protein sequence ID" value="GFQ91976.1"/>
    <property type="molecule type" value="Genomic_DNA"/>
</dbReference>
<feature type="compositionally biased region" description="Polar residues" evidence="1">
    <location>
        <begin position="26"/>
        <end position="50"/>
    </location>
</feature>
<reference evidence="2" key="1">
    <citation type="submission" date="2020-07" db="EMBL/GenBank/DDBJ databases">
        <title>Multicomponent nature underlies the extraordinary mechanical properties of spider dragline silk.</title>
        <authorList>
            <person name="Kono N."/>
            <person name="Nakamura H."/>
            <person name="Mori M."/>
            <person name="Yoshida Y."/>
            <person name="Ohtoshi R."/>
            <person name="Malay A.D."/>
            <person name="Moran D.A.P."/>
            <person name="Tomita M."/>
            <person name="Numata K."/>
            <person name="Arakawa K."/>
        </authorList>
    </citation>
    <scope>NUCLEOTIDE SEQUENCE</scope>
</reference>
<dbReference type="Proteomes" id="UP000887116">
    <property type="component" value="Unassembled WGS sequence"/>
</dbReference>
<protein>
    <submittedName>
        <fullName evidence="2">Uncharacterized protein</fullName>
    </submittedName>
</protein>
<evidence type="ECO:0000256" key="1">
    <source>
        <dbReference type="SAM" id="MobiDB-lite"/>
    </source>
</evidence>
<sequence>MKRLKPCFFTDPGPSKLTFIDKSLTKSTSPSTVSATPHHSQQGTSEQSSKLRVKFAEPPAQYVIRSGRAVHPSKRFL</sequence>
<accession>A0A8X6FYT1</accession>
<gene>
    <name evidence="2" type="ORF">TNCT_670551</name>
</gene>
<dbReference type="AlphaFoldDB" id="A0A8X6FYT1"/>
<organism evidence="2 3">
    <name type="scientific">Trichonephila clavata</name>
    <name type="common">Joro spider</name>
    <name type="synonym">Nephila clavata</name>
    <dbReference type="NCBI Taxonomy" id="2740835"/>
    <lineage>
        <taxon>Eukaryota</taxon>
        <taxon>Metazoa</taxon>
        <taxon>Ecdysozoa</taxon>
        <taxon>Arthropoda</taxon>
        <taxon>Chelicerata</taxon>
        <taxon>Arachnida</taxon>
        <taxon>Araneae</taxon>
        <taxon>Araneomorphae</taxon>
        <taxon>Entelegynae</taxon>
        <taxon>Araneoidea</taxon>
        <taxon>Nephilidae</taxon>
        <taxon>Trichonephila</taxon>
    </lineage>
</organism>
<dbReference type="OrthoDB" id="10403454at2759"/>
<comment type="caution">
    <text evidence="2">The sequence shown here is derived from an EMBL/GenBank/DDBJ whole genome shotgun (WGS) entry which is preliminary data.</text>
</comment>
<name>A0A8X6FYT1_TRICU</name>
<evidence type="ECO:0000313" key="2">
    <source>
        <dbReference type="EMBL" id="GFQ91976.1"/>
    </source>
</evidence>
<keyword evidence="3" id="KW-1185">Reference proteome</keyword>
<proteinExistence type="predicted"/>
<evidence type="ECO:0000313" key="3">
    <source>
        <dbReference type="Proteomes" id="UP000887116"/>
    </source>
</evidence>